<organism evidence="1 2">
    <name type="scientific">Massilia terrae</name>
    <dbReference type="NCBI Taxonomy" id="1811224"/>
    <lineage>
        <taxon>Bacteria</taxon>
        <taxon>Pseudomonadati</taxon>
        <taxon>Pseudomonadota</taxon>
        <taxon>Betaproteobacteria</taxon>
        <taxon>Burkholderiales</taxon>
        <taxon>Oxalobacteraceae</taxon>
        <taxon>Telluria group</taxon>
        <taxon>Massilia</taxon>
    </lineage>
</organism>
<name>A0ABT2CTD7_9BURK</name>
<keyword evidence="2" id="KW-1185">Reference proteome</keyword>
<dbReference type="RefSeq" id="WP_258810252.1">
    <property type="nucleotide sequence ID" value="NZ_JANUGU010000001.1"/>
</dbReference>
<accession>A0ABT2CTD7</accession>
<sequence>MKTNTASLPVPELTLPISLETYQQLLVASAKTGYRKEIWEIGAAAIHEWLARNEPEAFGRPVIKGHQWKQLFLPNGTLLRTSFNGKNFYSLVEDDQLIYKGAVSSPSQFANCVGGVRRNAWKVIWVLFPNTTLWRTAVSLRTQRTKRM</sequence>
<dbReference type="EMBL" id="JANUGU010000001">
    <property type="protein sequence ID" value="MCS0657094.1"/>
    <property type="molecule type" value="Genomic_DNA"/>
</dbReference>
<evidence type="ECO:0000313" key="2">
    <source>
        <dbReference type="Proteomes" id="UP001204621"/>
    </source>
</evidence>
<dbReference type="Proteomes" id="UP001204621">
    <property type="component" value="Unassembled WGS sequence"/>
</dbReference>
<gene>
    <name evidence="1" type="ORF">NX778_03345</name>
</gene>
<evidence type="ECO:0000313" key="1">
    <source>
        <dbReference type="EMBL" id="MCS0657094.1"/>
    </source>
</evidence>
<reference evidence="1 2" key="1">
    <citation type="submission" date="2022-08" db="EMBL/GenBank/DDBJ databases">
        <title>Reclassification of Massilia species as members of the genera Telluria, Duganella, Pseudoduganella, Mokoshia gen. nov. and Zemynaea gen. nov. using orthogonal and non-orthogonal genome-based approaches.</title>
        <authorList>
            <person name="Bowman J.P."/>
        </authorList>
    </citation>
    <scope>NUCLEOTIDE SEQUENCE [LARGE SCALE GENOMIC DNA]</scope>
    <source>
        <strain evidence="1 2">JCM 31606</strain>
    </source>
</reference>
<protein>
    <submittedName>
        <fullName evidence="1">Uncharacterized protein</fullName>
    </submittedName>
</protein>
<proteinExistence type="predicted"/>
<comment type="caution">
    <text evidence="1">The sequence shown here is derived from an EMBL/GenBank/DDBJ whole genome shotgun (WGS) entry which is preliminary data.</text>
</comment>